<dbReference type="Pfam" id="PF08546">
    <property type="entry name" value="ApbA_C"/>
    <property type="match status" value="1"/>
</dbReference>
<dbReference type="InterPro" id="IPR008927">
    <property type="entry name" value="6-PGluconate_DH-like_C_sf"/>
</dbReference>
<reference evidence="15 16" key="1">
    <citation type="submission" date="2023-06" db="EMBL/GenBank/DDBJ databases">
        <title>Five Gram-positive bacteria isolated from mangrove sediments in Shenzhen, Guangdong, China.</title>
        <authorList>
            <person name="Yu S."/>
            <person name="Zheng W."/>
            <person name="Huang Y."/>
        </authorList>
    </citation>
    <scope>NUCLEOTIDE SEQUENCE [LARGE SCALE GENOMIC DNA]</scope>
    <source>
        <strain evidence="15 16">SaN35-3</strain>
    </source>
</reference>
<dbReference type="SUPFAM" id="SSF51735">
    <property type="entry name" value="NAD(P)-binding Rossmann-fold domains"/>
    <property type="match status" value="1"/>
</dbReference>
<dbReference type="Pfam" id="PF02558">
    <property type="entry name" value="ApbA"/>
    <property type="match status" value="1"/>
</dbReference>
<keyword evidence="16" id="KW-1185">Reference proteome</keyword>
<evidence type="ECO:0000256" key="3">
    <source>
        <dbReference type="ARBA" id="ARBA00007870"/>
    </source>
</evidence>
<dbReference type="PANTHER" id="PTHR43765">
    <property type="entry name" value="2-DEHYDROPANTOATE 2-REDUCTASE-RELATED"/>
    <property type="match status" value="1"/>
</dbReference>
<proteinExistence type="inferred from homology"/>
<evidence type="ECO:0000313" key="15">
    <source>
        <dbReference type="EMBL" id="WLR43635.1"/>
    </source>
</evidence>
<feature type="transmembrane region" description="Helical" evidence="12">
    <location>
        <begin position="7"/>
        <end position="26"/>
    </location>
</feature>
<evidence type="ECO:0000256" key="10">
    <source>
        <dbReference type="ARBA" id="ARBA00048793"/>
    </source>
</evidence>
<comment type="pathway">
    <text evidence="2 11">Cofactor biosynthesis; (R)-pantothenate biosynthesis; (R)-pantoate from 3-methyl-2-oxobutanoate: step 2/2.</text>
</comment>
<dbReference type="InterPro" id="IPR003710">
    <property type="entry name" value="ApbA"/>
</dbReference>
<evidence type="ECO:0000256" key="4">
    <source>
        <dbReference type="ARBA" id="ARBA00013014"/>
    </source>
</evidence>
<gene>
    <name evidence="15" type="ORF">LC087_05650</name>
</gene>
<dbReference type="Proteomes" id="UP001197974">
    <property type="component" value="Chromosome"/>
</dbReference>
<keyword evidence="12" id="KW-1133">Transmembrane helix</keyword>
<evidence type="ECO:0000256" key="8">
    <source>
        <dbReference type="ARBA" id="ARBA00023002"/>
    </source>
</evidence>
<dbReference type="EMBL" id="CP129013">
    <property type="protein sequence ID" value="WLR43635.1"/>
    <property type="molecule type" value="Genomic_DNA"/>
</dbReference>
<dbReference type="Gene3D" id="1.10.1040.10">
    <property type="entry name" value="N-(1-d-carboxylethyl)-l-norvaline Dehydrogenase, domain 2"/>
    <property type="match status" value="1"/>
</dbReference>
<evidence type="ECO:0000256" key="1">
    <source>
        <dbReference type="ARBA" id="ARBA00002919"/>
    </source>
</evidence>
<comment type="similarity">
    <text evidence="3 11">Belongs to the ketopantoate reductase family.</text>
</comment>
<evidence type="ECO:0000256" key="12">
    <source>
        <dbReference type="SAM" id="Phobius"/>
    </source>
</evidence>
<accession>A0ABY9JYW7</accession>
<dbReference type="SUPFAM" id="SSF48179">
    <property type="entry name" value="6-phosphogluconate dehydrogenase C-terminal domain-like"/>
    <property type="match status" value="1"/>
</dbReference>
<keyword evidence="7 11" id="KW-0521">NADP</keyword>
<protein>
    <recommendedName>
        <fullName evidence="5 11">2-dehydropantoate 2-reductase</fullName>
        <ecNumber evidence="4 11">1.1.1.169</ecNumber>
    </recommendedName>
    <alternativeName>
        <fullName evidence="9 11">Ketopantoate reductase</fullName>
    </alternativeName>
</protein>
<keyword evidence="6 11" id="KW-0566">Pantothenate biosynthesis</keyword>
<dbReference type="InterPro" id="IPR013332">
    <property type="entry name" value="KPR_N"/>
</dbReference>
<dbReference type="NCBIfam" id="TIGR00745">
    <property type="entry name" value="apbA_panE"/>
    <property type="match status" value="1"/>
</dbReference>
<sequence length="301" mass="34583">MTIEVKAMQVGIIGAGAVGLLTAFYLSEQYHVTVYTKRQDQSKELIEQGIFLERDHEWYHASILSKVDEVYSEPYLIIAVKQHQLAGIVDRLKNMPPKKLLFIQNGMAHVEYFSKLIHHQIYVGVVEHGVVKKDDHKVIHRGVGQIKIAPYQPNLTEPLYSEYSTHTFFPIVKGAHWRDMLHSKLLVNSVVNPLTAMFGIRNGQLFQNYNFKVLSDSLFKEVIHLLELHQVEEELYAYIQGVCEKTALNHSSMLMDIKNSRQTEVDAILGYLIMLAKKKNIDSPIVHFCYYGIKGLEESRE</sequence>
<evidence type="ECO:0000313" key="16">
    <source>
        <dbReference type="Proteomes" id="UP001197974"/>
    </source>
</evidence>
<dbReference type="GO" id="GO:0008677">
    <property type="term" value="F:2-dehydropantoate 2-reductase activity"/>
    <property type="evidence" value="ECO:0007669"/>
    <property type="project" value="UniProtKB-EC"/>
</dbReference>
<dbReference type="InterPro" id="IPR013328">
    <property type="entry name" value="6PGD_dom2"/>
</dbReference>
<evidence type="ECO:0000256" key="6">
    <source>
        <dbReference type="ARBA" id="ARBA00022655"/>
    </source>
</evidence>
<comment type="catalytic activity">
    <reaction evidence="10 11">
        <text>(R)-pantoate + NADP(+) = 2-dehydropantoate + NADPH + H(+)</text>
        <dbReference type="Rhea" id="RHEA:16233"/>
        <dbReference type="ChEBI" id="CHEBI:11561"/>
        <dbReference type="ChEBI" id="CHEBI:15378"/>
        <dbReference type="ChEBI" id="CHEBI:15980"/>
        <dbReference type="ChEBI" id="CHEBI:57783"/>
        <dbReference type="ChEBI" id="CHEBI:58349"/>
        <dbReference type="EC" id="1.1.1.169"/>
    </reaction>
</comment>
<feature type="domain" description="Ketopantoate reductase N-terminal" evidence="13">
    <location>
        <begin position="10"/>
        <end position="151"/>
    </location>
</feature>
<evidence type="ECO:0000256" key="9">
    <source>
        <dbReference type="ARBA" id="ARBA00032024"/>
    </source>
</evidence>
<dbReference type="InterPro" id="IPR050838">
    <property type="entry name" value="Ketopantoate_reductase"/>
</dbReference>
<evidence type="ECO:0000256" key="2">
    <source>
        <dbReference type="ARBA" id="ARBA00004994"/>
    </source>
</evidence>
<dbReference type="Gene3D" id="3.40.50.720">
    <property type="entry name" value="NAD(P)-binding Rossmann-like Domain"/>
    <property type="match status" value="1"/>
</dbReference>
<evidence type="ECO:0000256" key="5">
    <source>
        <dbReference type="ARBA" id="ARBA00019465"/>
    </source>
</evidence>
<organism evidence="15 16">
    <name type="scientific">Bacillus carboniphilus</name>
    <dbReference type="NCBI Taxonomy" id="86663"/>
    <lineage>
        <taxon>Bacteria</taxon>
        <taxon>Bacillati</taxon>
        <taxon>Bacillota</taxon>
        <taxon>Bacilli</taxon>
        <taxon>Bacillales</taxon>
        <taxon>Bacillaceae</taxon>
        <taxon>Bacillus</taxon>
    </lineage>
</organism>
<evidence type="ECO:0000256" key="7">
    <source>
        <dbReference type="ARBA" id="ARBA00022857"/>
    </source>
</evidence>
<dbReference type="PANTHER" id="PTHR43765:SF2">
    <property type="entry name" value="2-DEHYDROPANTOATE 2-REDUCTASE"/>
    <property type="match status" value="1"/>
</dbReference>
<name>A0ABY9JYW7_9BACI</name>
<keyword evidence="12" id="KW-0812">Transmembrane</keyword>
<keyword evidence="8 11" id="KW-0560">Oxidoreductase</keyword>
<dbReference type="RefSeq" id="WP_226538437.1">
    <property type="nucleotide sequence ID" value="NZ_CP129013.1"/>
</dbReference>
<keyword evidence="12" id="KW-0472">Membrane</keyword>
<dbReference type="NCBIfam" id="NF005093">
    <property type="entry name" value="PRK06522.2-4"/>
    <property type="match status" value="1"/>
</dbReference>
<evidence type="ECO:0000259" key="13">
    <source>
        <dbReference type="Pfam" id="PF02558"/>
    </source>
</evidence>
<feature type="domain" description="Ketopantoate reductase C-terminal" evidence="14">
    <location>
        <begin position="178"/>
        <end position="296"/>
    </location>
</feature>
<dbReference type="EC" id="1.1.1.169" evidence="4 11"/>
<evidence type="ECO:0000259" key="14">
    <source>
        <dbReference type="Pfam" id="PF08546"/>
    </source>
</evidence>
<evidence type="ECO:0000256" key="11">
    <source>
        <dbReference type="RuleBase" id="RU362068"/>
    </source>
</evidence>
<comment type="function">
    <text evidence="1 11">Catalyzes the NADPH-dependent reduction of ketopantoate into pantoic acid.</text>
</comment>
<dbReference type="InterPro" id="IPR013752">
    <property type="entry name" value="KPA_reductase"/>
</dbReference>
<dbReference type="InterPro" id="IPR036291">
    <property type="entry name" value="NAD(P)-bd_dom_sf"/>
</dbReference>